<accession>D6WAK1</accession>
<dbReference type="GO" id="GO:0006355">
    <property type="term" value="P:regulation of DNA-templated transcription"/>
    <property type="evidence" value="ECO:0000318"/>
    <property type="project" value="GO_Central"/>
</dbReference>
<feature type="domain" description="ZAD" evidence="12">
    <location>
        <begin position="10"/>
        <end position="82"/>
    </location>
</feature>
<keyword evidence="5 9" id="KW-0863">Zinc-finger</keyword>
<comment type="subcellular location">
    <subcellularLocation>
        <location evidence="1">Nucleus</location>
    </subcellularLocation>
</comment>
<dbReference type="GO" id="GO:0005634">
    <property type="term" value="C:nucleus"/>
    <property type="evidence" value="ECO:0007669"/>
    <property type="project" value="UniProtKB-SubCell"/>
</dbReference>
<evidence type="ECO:0000259" key="12">
    <source>
        <dbReference type="PROSITE" id="PS51915"/>
    </source>
</evidence>
<dbReference type="PROSITE" id="PS50157">
    <property type="entry name" value="ZINC_FINGER_C2H2_2"/>
    <property type="match status" value="8"/>
</dbReference>
<feature type="binding site" evidence="10">
    <location>
        <position position="55"/>
    </location>
    <ligand>
        <name>Zn(2+)</name>
        <dbReference type="ChEBI" id="CHEBI:29105"/>
    </ligand>
</feature>
<evidence type="ECO:0000256" key="8">
    <source>
        <dbReference type="ARBA" id="ARBA00023242"/>
    </source>
</evidence>
<dbReference type="Proteomes" id="UP000007266">
    <property type="component" value="Linkage group 2"/>
</dbReference>
<evidence type="ECO:0000256" key="9">
    <source>
        <dbReference type="PROSITE-ProRule" id="PRU00042"/>
    </source>
</evidence>
<keyword evidence="6 10" id="KW-0862">Zinc</keyword>
<dbReference type="PROSITE" id="PS51915">
    <property type="entry name" value="ZAD"/>
    <property type="match status" value="1"/>
</dbReference>
<feature type="binding site" evidence="10">
    <location>
        <position position="58"/>
    </location>
    <ligand>
        <name>Zn(2+)</name>
        <dbReference type="ChEBI" id="CHEBI:29105"/>
    </ligand>
</feature>
<dbReference type="FunFam" id="3.30.160.60:FF:001009">
    <property type="entry name" value="Zinc finger protein 26"/>
    <property type="match status" value="1"/>
</dbReference>
<feature type="domain" description="C2H2-type" evidence="11">
    <location>
        <begin position="324"/>
        <end position="351"/>
    </location>
</feature>
<evidence type="ECO:0000256" key="2">
    <source>
        <dbReference type="ARBA" id="ARBA00006991"/>
    </source>
</evidence>
<reference evidence="13 14" key="2">
    <citation type="journal article" date="2010" name="Nucleic Acids Res.">
        <title>BeetleBase in 2010: revisions to provide comprehensive genomic information for Tribolium castaneum.</title>
        <authorList>
            <person name="Kim H.S."/>
            <person name="Murphy T."/>
            <person name="Xia J."/>
            <person name="Caragea D."/>
            <person name="Park Y."/>
            <person name="Beeman R.W."/>
            <person name="Lorenzen M.D."/>
            <person name="Butcher S."/>
            <person name="Manak J.R."/>
            <person name="Brown S.J."/>
        </authorList>
    </citation>
    <scope>GENOME REANNOTATION</scope>
    <source>
        <strain evidence="13 14">Georgia GA2</strain>
    </source>
</reference>
<dbReference type="PROSITE" id="PS00028">
    <property type="entry name" value="ZINC_FINGER_C2H2_1"/>
    <property type="match status" value="8"/>
</dbReference>
<feature type="domain" description="C2H2-type" evidence="11">
    <location>
        <begin position="352"/>
        <end position="380"/>
    </location>
</feature>
<keyword evidence="7" id="KW-0238">DNA-binding</keyword>
<feature type="domain" description="C2H2-type" evidence="11">
    <location>
        <begin position="212"/>
        <end position="239"/>
    </location>
</feature>
<proteinExistence type="inferred from homology"/>
<evidence type="ECO:0000256" key="3">
    <source>
        <dbReference type="ARBA" id="ARBA00022723"/>
    </source>
</evidence>
<dbReference type="GO" id="GO:0000978">
    <property type="term" value="F:RNA polymerase II cis-regulatory region sequence-specific DNA binding"/>
    <property type="evidence" value="ECO:0000318"/>
    <property type="project" value="GO_Central"/>
</dbReference>
<dbReference type="InterPro" id="IPR036236">
    <property type="entry name" value="Znf_C2H2_sf"/>
</dbReference>
<keyword evidence="14" id="KW-1185">Reference proteome</keyword>
<keyword evidence="4" id="KW-0677">Repeat</keyword>
<dbReference type="PANTHER" id="PTHR24409:SF331">
    <property type="entry name" value="ZINC FINGER PROTEIN 322A"/>
    <property type="match status" value="1"/>
</dbReference>
<dbReference type="EMBL" id="KQ971312">
    <property type="protein sequence ID" value="EEZ97988.2"/>
    <property type="molecule type" value="Genomic_DNA"/>
</dbReference>
<dbReference type="KEGG" id="tca:663326"/>
<feature type="binding site" evidence="10">
    <location>
        <position position="15"/>
    </location>
    <ligand>
        <name>Zn(2+)</name>
        <dbReference type="ChEBI" id="CHEBI:29105"/>
    </ligand>
</feature>
<feature type="domain" description="C2H2-type" evidence="11">
    <location>
        <begin position="268"/>
        <end position="295"/>
    </location>
</feature>
<keyword evidence="8" id="KW-0539">Nucleus</keyword>
<feature type="domain" description="C2H2-type" evidence="11">
    <location>
        <begin position="240"/>
        <end position="268"/>
    </location>
</feature>
<dbReference type="FunFam" id="3.30.160.60:FF:000125">
    <property type="entry name" value="Putative zinc finger protein 143"/>
    <property type="match status" value="1"/>
</dbReference>
<dbReference type="Gene3D" id="3.30.160.60">
    <property type="entry name" value="Classic Zinc Finger"/>
    <property type="match status" value="6"/>
</dbReference>
<evidence type="ECO:0000259" key="11">
    <source>
        <dbReference type="PROSITE" id="PS50157"/>
    </source>
</evidence>
<comment type="similarity">
    <text evidence="2">Belongs to the krueppel C2H2-type zinc-finger protein family.</text>
</comment>
<dbReference type="GO" id="GO:0008270">
    <property type="term" value="F:zinc ion binding"/>
    <property type="evidence" value="ECO:0007669"/>
    <property type="project" value="UniProtKB-UniRule"/>
</dbReference>
<feature type="domain" description="C2H2-type" evidence="11">
    <location>
        <begin position="182"/>
        <end position="211"/>
    </location>
</feature>
<protein>
    <submittedName>
        <fullName evidence="13">Zinc finger protein 2 homolog-like Protein</fullName>
    </submittedName>
</protein>
<feature type="domain" description="C2H2-type" evidence="11">
    <location>
        <begin position="98"/>
        <end position="120"/>
    </location>
</feature>
<evidence type="ECO:0000256" key="1">
    <source>
        <dbReference type="ARBA" id="ARBA00004123"/>
    </source>
</evidence>
<dbReference type="InterPro" id="IPR013087">
    <property type="entry name" value="Znf_C2H2_type"/>
</dbReference>
<dbReference type="FunFam" id="3.30.160.60:FF:000045">
    <property type="entry name" value="ZFP69 zinc finger protein B"/>
    <property type="match status" value="1"/>
</dbReference>
<evidence type="ECO:0000256" key="5">
    <source>
        <dbReference type="ARBA" id="ARBA00022771"/>
    </source>
</evidence>
<feature type="binding site" evidence="10">
    <location>
        <position position="12"/>
    </location>
    <ligand>
        <name>Zn(2+)</name>
        <dbReference type="ChEBI" id="CHEBI:29105"/>
    </ligand>
</feature>
<evidence type="ECO:0000256" key="7">
    <source>
        <dbReference type="ARBA" id="ARBA00023125"/>
    </source>
</evidence>
<dbReference type="AlphaFoldDB" id="D6WAK1"/>
<dbReference type="HOGENOM" id="CLU_856129_0_0_1"/>
<gene>
    <name evidence="13" type="primary">AUGUSTUS-3.0.2_00383</name>
    <name evidence="13" type="ORF">TcasGA2_TC000383</name>
</gene>
<dbReference type="SUPFAM" id="SSF57667">
    <property type="entry name" value="beta-beta-alpha zinc fingers"/>
    <property type="match status" value="3"/>
</dbReference>
<dbReference type="PANTHER" id="PTHR24409">
    <property type="entry name" value="ZINC FINGER PROTEIN 142"/>
    <property type="match status" value="1"/>
</dbReference>
<dbReference type="OrthoDB" id="8962942at2759"/>
<reference evidence="13 14" key="1">
    <citation type="journal article" date="2008" name="Nature">
        <title>The genome of the model beetle and pest Tribolium castaneum.</title>
        <authorList>
            <consortium name="Tribolium Genome Sequencing Consortium"/>
            <person name="Richards S."/>
            <person name="Gibbs R.A."/>
            <person name="Weinstock G.M."/>
            <person name="Brown S.J."/>
            <person name="Denell R."/>
            <person name="Beeman R.W."/>
            <person name="Gibbs R."/>
            <person name="Beeman R.W."/>
            <person name="Brown S.J."/>
            <person name="Bucher G."/>
            <person name="Friedrich M."/>
            <person name="Grimmelikhuijzen C.J."/>
            <person name="Klingler M."/>
            <person name="Lorenzen M."/>
            <person name="Richards S."/>
            <person name="Roth S."/>
            <person name="Schroder R."/>
            <person name="Tautz D."/>
            <person name="Zdobnov E.M."/>
            <person name="Muzny D."/>
            <person name="Gibbs R.A."/>
            <person name="Weinstock G.M."/>
            <person name="Attaway T."/>
            <person name="Bell S."/>
            <person name="Buhay C.J."/>
            <person name="Chandrabose M.N."/>
            <person name="Chavez D."/>
            <person name="Clerk-Blankenburg K.P."/>
            <person name="Cree A."/>
            <person name="Dao M."/>
            <person name="Davis C."/>
            <person name="Chacko J."/>
            <person name="Dinh H."/>
            <person name="Dugan-Rocha S."/>
            <person name="Fowler G."/>
            <person name="Garner T.T."/>
            <person name="Garnes J."/>
            <person name="Gnirke A."/>
            <person name="Hawes A."/>
            <person name="Hernandez J."/>
            <person name="Hines S."/>
            <person name="Holder M."/>
            <person name="Hume J."/>
            <person name="Jhangiani S.N."/>
            <person name="Joshi V."/>
            <person name="Khan Z.M."/>
            <person name="Jackson L."/>
            <person name="Kovar C."/>
            <person name="Kowis A."/>
            <person name="Lee S."/>
            <person name="Lewis L.R."/>
            <person name="Margolis J."/>
            <person name="Morgan M."/>
            <person name="Nazareth L.V."/>
            <person name="Nguyen N."/>
            <person name="Okwuonu G."/>
            <person name="Parker D."/>
            <person name="Richards S."/>
            <person name="Ruiz S.J."/>
            <person name="Santibanez J."/>
            <person name="Savard J."/>
            <person name="Scherer S.E."/>
            <person name="Schneider B."/>
            <person name="Sodergren E."/>
            <person name="Tautz D."/>
            <person name="Vattahil S."/>
            <person name="Villasana D."/>
            <person name="White C.S."/>
            <person name="Wright R."/>
            <person name="Park Y."/>
            <person name="Beeman R.W."/>
            <person name="Lord J."/>
            <person name="Oppert B."/>
            <person name="Lorenzen M."/>
            <person name="Brown S."/>
            <person name="Wang L."/>
            <person name="Savard J."/>
            <person name="Tautz D."/>
            <person name="Richards S."/>
            <person name="Weinstock G."/>
            <person name="Gibbs R.A."/>
            <person name="Liu Y."/>
            <person name="Worley K."/>
            <person name="Weinstock G."/>
            <person name="Elsik C.G."/>
            <person name="Reese J.T."/>
            <person name="Elhaik E."/>
            <person name="Landan G."/>
            <person name="Graur D."/>
            <person name="Arensburger P."/>
            <person name="Atkinson P."/>
            <person name="Beeman R.W."/>
            <person name="Beidler J."/>
            <person name="Brown S.J."/>
            <person name="Demuth J.P."/>
            <person name="Drury D.W."/>
            <person name="Du Y.Z."/>
            <person name="Fujiwara H."/>
            <person name="Lorenzen M."/>
            <person name="Maselli V."/>
            <person name="Osanai M."/>
            <person name="Park Y."/>
            <person name="Robertson H.M."/>
            <person name="Tu Z."/>
            <person name="Wang J.J."/>
            <person name="Wang S."/>
            <person name="Richards S."/>
            <person name="Song H."/>
            <person name="Zhang L."/>
            <person name="Sodergren E."/>
            <person name="Werner D."/>
            <person name="Stanke M."/>
            <person name="Morgenstern B."/>
            <person name="Solovyev V."/>
            <person name="Kosarev P."/>
            <person name="Brown G."/>
            <person name="Chen H.C."/>
            <person name="Ermolaeva O."/>
            <person name="Hlavina W."/>
            <person name="Kapustin Y."/>
            <person name="Kiryutin B."/>
            <person name="Kitts P."/>
            <person name="Maglott D."/>
            <person name="Pruitt K."/>
            <person name="Sapojnikov V."/>
            <person name="Souvorov A."/>
            <person name="Mackey A.J."/>
            <person name="Waterhouse R.M."/>
            <person name="Wyder S."/>
            <person name="Zdobnov E.M."/>
            <person name="Zdobnov E.M."/>
            <person name="Wyder S."/>
            <person name="Kriventseva E.V."/>
            <person name="Kadowaki T."/>
            <person name="Bork P."/>
            <person name="Aranda M."/>
            <person name="Bao R."/>
            <person name="Beermann A."/>
            <person name="Berns N."/>
            <person name="Bolognesi R."/>
            <person name="Bonneton F."/>
            <person name="Bopp D."/>
            <person name="Brown S.J."/>
            <person name="Bucher G."/>
            <person name="Butts T."/>
            <person name="Chaumot A."/>
            <person name="Denell R.E."/>
            <person name="Ferrier D.E."/>
            <person name="Friedrich M."/>
            <person name="Gordon C.M."/>
            <person name="Jindra M."/>
            <person name="Klingler M."/>
            <person name="Lan Q."/>
            <person name="Lattorff H.M."/>
            <person name="Laudet V."/>
            <person name="von Levetsow C."/>
            <person name="Liu Z."/>
            <person name="Lutz R."/>
            <person name="Lynch J.A."/>
            <person name="da Fonseca R.N."/>
            <person name="Posnien N."/>
            <person name="Reuter R."/>
            <person name="Roth S."/>
            <person name="Savard J."/>
            <person name="Schinko J.B."/>
            <person name="Schmitt C."/>
            <person name="Schoppmeier M."/>
            <person name="Schroder R."/>
            <person name="Shippy T.D."/>
            <person name="Simonnet F."/>
            <person name="Marques-Souza H."/>
            <person name="Tautz D."/>
            <person name="Tomoyasu Y."/>
            <person name="Trauner J."/>
            <person name="Van der Zee M."/>
            <person name="Vervoort M."/>
            <person name="Wittkopp N."/>
            <person name="Wimmer E.A."/>
            <person name="Yang X."/>
            <person name="Jones A.K."/>
            <person name="Sattelle D.B."/>
            <person name="Ebert P.R."/>
            <person name="Nelson D."/>
            <person name="Scott J.G."/>
            <person name="Beeman R.W."/>
            <person name="Muthukrishnan S."/>
            <person name="Kramer K.J."/>
            <person name="Arakane Y."/>
            <person name="Beeman R.W."/>
            <person name="Zhu Q."/>
            <person name="Hogenkamp D."/>
            <person name="Dixit R."/>
            <person name="Oppert B."/>
            <person name="Jiang H."/>
            <person name="Zou Z."/>
            <person name="Marshall J."/>
            <person name="Elpidina E."/>
            <person name="Vinokurov K."/>
            <person name="Oppert C."/>
            <person name="Zou Z."/>
            <person name="Evans J."/>
            <person name="Lu Z."/>
            <person name="Zhao P."/>
            <person name="Sumathipala N."/>
            <person name="Altincicek B."/>
            <person name="Vilcinskas A."/>
            <person name="Williams M."/>
            <person name="Hultmark D."/>
            <person name="Hetru C."/>
            <person name="Jiang H."/>
            <person name="Grimmelikhuijzen C.J."/>
            <person name="Hauser F."/>
            <person name="Cazzamali G."/>
            <person name="Williamson M."/>
            <person name="Park Y."/>
            <person name="Li B."/>
            <person name="Tanaka Y."/>
            <person name="Predel R."/>
            <person name="Neupert S."/>
            <person name="Schachtner J."/>
            <person name="Verleyen P."/>
            <person name="Raible F."/>
            <person name="Bork P."/>
            <person name="Friedrich M."/>
            <person name="Walden K.K."/>
            <person name="Robertson H.M."/>
            <person name="Angeli S."/>
            <person name="Foret S."/>
            <person name="Bucher G."/>
            <person name="Schuetz S."/>
            <person name="Maleszka R."/>
            <person name="Wimmer E.A."/>
            <person name="Beeman R.W."/>
            <person name="Lorenzen M."/>
            <person name="Tomoyasu Y."/>
            <person name="Miller S.C."/>
            <person name="Grossmann D."/>
            <person name="Bucher G."/>
        </authorList>
    </citation>
    <scope>NUCLEOTIDE SEQUENCE [LARGE SCALE GENOMIC DNA]</scope>
    <source>
        <strain evidence="13 14">Georgia GA2</strain>
    </source>
</reference>
<evidence type="ECO:0000313" key="13">
    <source>
        <dbReference type="EMBL" id="EEZ97988.2"/>
    </source>
</evidence>
<evidence type="ECO:0000256" key="4">
    <source>
        <dbReference type="ARBA" id="ARBA00022737"/>
    </source>
</evidence>
<dbReference type="InterPro" id="IPR012934">
    <property type="entry name" value="Znf_AD"/>
</dbReference>
<keyword evidence="3 10" id="KW-0479">Metal-binding</keyword>
<dbReference type="SMART" id="SM00355">
    <property type="entry name" value="ZnF_C2H2"/>
    <property type="match status" value="8"/>
</dbReference>
<organism evidence="13 14">
    <name type="scientific">Tribolium castaneum</name>
    <name type="common">Red flour beetle</name>
    <dbReference type="NCBI Taxonomy" id="7070"/>
    <lineage>
        <taxon>Eukaryota</taxon>
        <taxon>Metazoa</taxon>
        <taxon>Ecdysozoa</taxon>
        <taxon>Arthropoda</taxon>
        <taxon>Hexapoda</taxon>
        <taxon>Insecta</taxon>
        <taxon>Pterygota</taxon>
        <taxon>Neoptera</taxon>
        <taxon>Endopterygota</taxon>
        <taxon>Coleoptera</taxon>
        <taxon>Polyphaga</taxon>
        <taxon>Cucujiformia</taxon>
        <taxon>Tenebrionidae</taxon>
        <taxon>Tenebrionidae incertae sedis</taxon>
        <taxon>Tribolium</taxon>
    </lineage>
</organism>
<evidence type="ECO:0000313" key="14">
    <source>
        <dbReference type="Proteomes" id="UP000007266"/>
    </source>
</evidence>
<evidence type="ECO:0000256" key="6">
    <source>
        <dbReference type="ARBA" id="ARBA00022833"/>
    </source>
</evidence>
<sequence length="380" mass="44693">MVLFEQIRLKNCRLCHTKPGQHDIKTDKKLVKEIYECTKVKVNDKSMELLPRSVCEECKKTIKCFSLYKQHIRKVDQCFRRILKNCEAKSKDTKEEIFKCEQCPGEFSDHDLFKNHLNSHQISVSQEEIKAEVSCPKCDNKFCNLEEYGSHNCFTEEENSQHDSFENKIETEDLEAFKKAKFVCSWKNCKKILSSAYTLKTHELKHQGKRSFLCVTCGKGFITKNSLTCHEKIHLEVKGYVCKLCNLGFSVRSNLRAHEKKHHEGVRFYCSQCSRAFASKCSLQRHERIHTGIKEFKCQSCPSAFYTKKELLKHQRYHQGLRLHKCDECFKTFFERHHLIIHLRSHTGERPYVCQFPNCGKSFTESQKLKRHHNAKHAQT</sequence>
<evidence type="ECO:0000256" key="10">
    <source>
        <dbReference type="PROSITE-ProRule" id="PRU01263"/>
    </source>
</evidence>
<dbReference type="GO" id="GO:0000981">
    <property type="term" value="F:DNA-binding transcription factor activity, RNA polymerase II-specific"/>
    <property type="evidence" value="ECO:0000318"/>
    <property type="project" value="GO_Central"/>
</dbReference>
<dbReference type="SMART" id="SM00868">
    <property type="entry name" value="zf-AD"/>
    <property type="match status" value="1"/>
</dbReference>
<feature type="domain" description="C2H2-type" evidence="11">
    <location>
        <begin position="296"/>
        <end position="323"/>
    </location>
</feature>
<name>D6WAK1_TRICA</name>
<dbReference type="Pfam" id="PF00096">
    <property type="entry name" value="zf-C2H2"/>
    <property type="match status" value="4"/>
</dbReference>